<dbReference type="EMBL" id="GEBQ01022773">
    <property type="protein sequence ID" value="JAT17204.1"/>
    <property type="molecule type" value="Transcribed_RNA"/>
</dbReference>
<sequence length="145" mass="16051">MRRVYADRYRTTYQTDFCKNADDTARQLAQCDSDVHPGKAQEPQGGTEYVSCKCGCGCRVARPDTSQHAGDGPRLRPLACRPAAVSHNVHFSCCTPKKTIASRGEVVGPPEKIPPWASEYTDSIGRTGNLILEQKLLYQKSKKSY</sequence>
<protein>
    <submittedName>
        <fullName evidence="1">Uncharacterized protein</fullName>
    </submittedName>
</protein>
<evidence type="ECO:0000313" key="1">
    <source>
        <dbReference type="EMBL" id="JAT17204.1"/>
    </source>
</evidence>
<dbReference type="AlphaFoldDB" id="A0A1B6L0X5"/>
<proteinExistence type="predicted"/>
<name>A0A1B6L0X5_9HEMI</name>
<reference evidence="1" key="1">
    <citation type="submission" date="2015-11" db="EMBL/GenBank/DDBJ databases">
        <title>De novo transcriptome assembly of four potential Pierce s Disease insect vectors from Arizona vineyards.</title>
        <authorList>
            <person name="Tassone E.E."/>
        </authorList>
    </citation>
    <scope>NUCLEOTIDE SEQUENCE</scope>
</reference>
<gene>
    <name evidence="1" type="ORF">g.12355</name>
</gene>
<organism evidence="1">
    <name type="scientific">Graphocephala atropunctata</name>
    <dbReference type="NCBI Taxonomy" id="36148"/>
    <lineage>
        <taxon>Eukaryota</taxon>
        <taxon>Metazoa</taxon>
        <taxon>Ecdysozoa</taxon>
        <taxon>Arthropoda</taxon>
        <taxon>Hexapoda</taxon>
        <taxon>Insecta</taxon>
        <taxon>Pterygota</taxon>
        <taxon>Neoptera</taxon>
        <taxon>Paraneoptera</taxon>
        <taxon>Hemiptera</taxon>
        <taxon>Auchenorrhyncha</taxon>
        <taxon>Membracoidea</taxon>
        <taxon>Cicadellidae</taxon>
        <taxon>Cicadellinae</taxon>
        <taxon>Cicadellini</taxon>
        <taxon>Graphocephala</taxon>
    </lineage>
</organism>
<accession>A0A1B6L0X5</accession>